<dbReference type="FunFam" id="1.10.238.260:FF:000001">
    <property type="entry name" value="2-isopropylmalate synthase"/>
    <property type="match status" value="1"/>
</dbReference>
<evidence type="ECO:0000313" key="4">
    <source>
        <dbReference type="EMBL" id="KAG5457133.1"/>
    </source>
</evidence>
<dbReference type="InterPro" id="IPR050073">
    <property type="entry name" value="2-IPM_HCS-like"/>
</dbReference>
<keyword evidence="1" id="KW-0432">Leucine biosynthesis</keyword>
<dbReference type="Gene3D" id="1.10.238.260">
    <property type="match status" value="1"/>
</dbReference>
<reference evidence="4 5" key="1">
    <citation type="journal article" name="Sci. Rep.">
        <title>Genome-scale phylogenetic analyses confirm Olpidium as the closest living zoosporic fungus to the non-flagellated, terrestrial fungi.</title>
        <authorList>
            <person name="Chang Y."/>
            <person name="Rochon D."/>
            <person name="Sekimoto S."/>
            <person name="Wang Y."/>
            <person name="Chovatia M."/>
            <person name="Sandor L."/>
            <person name="Salamov A."/>
            <person name="Grigoriev I.V."/>
            <person name="Stajich J.E."/>
            <person name="Spatafora J.W."/>
        </authorList>
    </citation>
    <scope>NUCLEOTIDE SEQUENCE [LARGE SCALE GENOMIC DNA]</scope>
    <source>
        <strain evidence="4">S191</strain>
    </source>
</reference>
<keyword evidence="2" id="KW-0808">Transferase</keyword>
<evidence type="ECO:0000259" key="3">
    <source>
        <dbReference type="PROSITE" id="PS50991"/>
    </source>
</evidence>
<protein>
    <recommendedName>
        <fullName evidence="3">Pyruvate carboxyltransferase domain-containing protein</fullName>
    </recommendedName>
</protein>
<dbReference type="EMBL" id="JAEFCI010010577">
    <property type="protein sequence ID" value="KAG5457133.1"/>
    <property type="molecule type" value="Genomic_DNA"/>
</dbReference>
<dbReference type="Pfam" id="PF22617">
    <property type="entry name" value="HCS_D2"/>
    <property type="match status" value="1"/>
</dbReference>
<dbReference type="InterPro" id="IPR054691">
    <property type="entry name" value="LeuA/HCS_post-cat"/>
</dbReference>
<dbReference type="InterPro" id="IPR000891">
    <property type="entry name" value="PYR_CT"/>
</dbReference>
<evidence type="ECO:0000256" key="2">
    <source>
        <dbReference type="ARBA" id="ARBA00022679"/>
    </source>
</evidence>
<keyword evidence="1" id="KW-0028">Amino-acid biosynthesis</keyword>
<dbReference type="Gene3D" id="3.20.20.70">
    <property type="entry name" value="Aldolase class I"/>
    <property type="match status" value="1"/>
</dbReference>
<keyword evidence="1" id="KW-0100">Branched-chain amino acid biosynthesis</keyword>
<accession>A0A8H8DG88</accession>
<dbReference type="PANTHER" id="PTHR10277:SF9">
    <property type="entry name" value="2-ISOPROPYLMALATE SYNTHASE 1, CHLOROPLASTIC-RELATED"/>
    <property type="match status" value="1"/>
</dbReference>
<dbReference type="Proteomes" id="UP000673691">
    <property type="component" value="Unassembled WGS sequence"/>
</dbReference>
<proteinExistence type="predicted"/>
<dbReference type="PANTHER" id="PTHR10277">
    <property type="entry name" value="HOMOCITRATE SYNTHASE-RELATED"/>
    <property type="match status" value="1"/>
</dbReference>
<organism evidence="4 5">
    <name type="scientific">Olpidium bornovanus</name>
    <dbReference type="NCBI Taxonomy" id="278681"/>
    <lineage>
        <taxon>Eukaryota</taxon>
        <taxon>Fungi</taxon>
        <taxon>Fungi incertae sedis</taxon>
        <taxon>Olpidiomycota</taxon>
        <taxon>Olpidiomycotina</taxon>
        <taxon>Olpidiomycetes</taxon>
        <taxon>Olpidiales</taxon>
        <taxon>Olpidiaceae</taxon>
        <taxon>Olpidium</taxon>
    </lineage>
</organism>
<comment type="caution">
    <text evidence="4">The sequence shown here is derived from an EMBL/GenBank/DDBJ whole genome shotgun (WGS) entry which is preliminary data.</text>
</comment>
<sequence>MNGARQVEVTINGIGERAGNTALEEVVMAVHTPPTTFPVYHTICTEQISSISKTVSELTGMVVQPNKAIVGCNAFLHESGIHQDGVIKNKQTYEIIRPETVGVHTGNLFLGKHSGRAAFRTRTGELGFAHLSEVEFQRAFESFKVLADSKKRITDTDIMRPER</sequence>
<dbReference type="Pfam" id="PF00682">
    <property type="entry name" value="HMGL-like"/>
    <property type="match status" value="1"/>
</dbReference>
<dbReference type="PROSITE" id="PS50991">
    <property type="entry name" value="PYR_CT"/>
    <property type="match status" value="1"/>
</dbReference>
<dbReference type="OrthoDB" id="2015253at2759"/>
<keyword evidence="5" id="KW-1185">Reference proteome</keyword>
<dbReference type="AlphaFoldDB" id="A0A8H8DG88"/>
<evidence type="ECO:0000256" key="1">
    <source>
        <dbReference type="ARBA" id="ARBA00022430"/>
    </source>
</evidence>
<dbReference type="GO" id="GO:0009098">
    <property type="term" value="P:L-leucine biosynthetic process"/>
    <property type="evidence" value="ECO:0007669"/>
    <property type="project" value="UniProtKB-KW"/>
</dbReference>
<dbReference type="GO" id="GO:0003852">
    <property type="term" value="F:2-isopropylmalate synthase activity"/>
    <property type="evidence" value="ECO:0007669"/>
    <property type="project" value="TreeGrafter"/>
</dbReference>
<gene>
    <name evidence="4" type="ORF">BJ554DRAFT_2933</name>
</gene>
<dbReference type="SUPFAM" id="SSF51569">
    <property type="entry name" value="Aldolase"/>
    <property type="match status" value="1"/>
</dbReference>
<evidence type="ECO:0000313" key="5">
    <source>
        <dbReference type="Proteomes" id="UP000673691"/>
    </source>
</evidence>
<dbReference type="InterPro" id="IPR013785">
    <property type="entry name" value="Aldolase_TIM"/>
</dbReference>
<feature type="domain" description="Pyruvate carboxyltransferase" evidence="3">
    <location>
        <begin position="1"/>
        <end position="49"/>
    </location>
</feature>
<name>A0A8H8DG88_9FUNG</name>